<dbReference type="SMART" id="SM00382">
    <property type="entry name" value="AAA"/>
    <property type="match status" value="1"/>
</dbReference>
<dbReference type="PROSITE" id="PS50893">
    <property type="entry name" value="ABC_TRANSPORTER_2"/>
    <property type="match status" value="1"/>
</dbReference>
<sequence>MSTDSILLKVEDLESGYGQSQVLYGMRLQIDAGQCVTLLGRNGMGKTTTIKSIMGMHLAWKGQVQFNGANIRNLPSHRVAQRGVGLVPEGRQIFPNLSVEENLIATAADRRKKSNPWTLSRVYQLFPRLQERAGNFGNQLSGGEQQMLAISRALMTNPELLILDEATEGLSPLVRQEIWTALALLRHEGMAILVIDKNLAPLLRLADRHFIVEKGQIVWEGDSDALSADPDARQKYLGA</sequence>
<evidence type="ECO:0000256" key="6">
    <source>
        <dbReference type="ARBA" id="ARBA00022970"/>
    </source>
</evidence>
<name>A0ABV8S1E4_9BURK</name>
<accession>A0ABV8S1E4</accession>
<comment type="caution">
    <text evidence="8">The sequence shown here is derived from an EMBL/GenBank/DDBJ whole genome shotgun (WGS) entry which is preliminary data.</text>
</comment>
<evidence type="ECO:0000256" key="4">
    <source>
        <dbReference type="ARBA" id="ARBA00022741"/>
    </source>
</evidence>
<gene>
    <name evidence="8" type="ORF">ACFO0J_12680</name>
</gene>
<evidence type="ECO:0000256" key="5">
    <source>
        <dbReference type="ARBA" id="ARBA00022840"/>
    </source>
</evidence>
<dbReference type="InterPro" id="IPR052156">
    <property type="entry name" value="BCAA_Transport_ATP-bd_LivF"/>
</dbReference>
<keyword evidence="6" id="KW-0029">Amino-acid transport</keyword>
<dbReference type="InterPro" id="IPR017871">
    <property type="entry name" value="ABC_transporter-like_CS"/>
</dbReference>
<feature type="domain" description="ABC transporter" evidence="7">
    <location>
        <begin position="8"/>
        <end position="239"/>
    </location>
</feature>
<dbReference type="PROSITE" id="PS00211">
    <property type="entry name" value="ABC_TRANSPORTER_1"/>
    <property type="match status" value="1"/>
</dbReference>
<proteinExistence type="inferred from homology"/>
<dbReference type="SUPFAM" id="SSF52540">
    <property type="entry name" value="P-loop containing nucleoside triphosphate hydrolases"/>
    <property type="match status" value="1"/>
</dbReference>
<reference evidence="9" key="1">
    <citation type="journal article" date="2019" name="Int. J. Syst. Evol. Microbiol.">
        <title>The Global Catalogue of Microorganisms (GCM) 10K type strain sequencing project: providing services to taxonomists for standard genome sequencing and annotation.</title>
        <authorList>
            <consortium name="The Broad Institute Genomics Platform"/>
            <consortium name="The Broad Institute Genome Sequencing Center for Infectious Disease"/>
            <person name="Wu L."/>
            <person name="Ma J."/>
        </authorList>
    </citation>
    <scope>NUCLEOTIDE SEQUENCE [LARGE SCALE GENOMIC DNA]</scope>
    <source>
        <strain evidence="9">CGMCC 1.19029</strain>
    </source>
</reference>
<evidence type="ECO:0000256" key="1">
    <source>
        <dbReference type="ARBA" id="ARBA00005417"/>
    </source>
</evidence>
<dbReference type="InterPro" id="IPR003593">
    <property type="entry name" value="AAA+_ATPase"/>
</dbReference>
<dbReference type="GO" id="GO:0005524">
    <property type="term" value="F:ATP binding"/>
    <property type="evidence" value="ECO:0007669"/>
    <property type="project" value="UniProtKB-KW"/>
</dbReference>
<evidence type="ECO:0000313" key="9">
    <source>
        <dbReference type="Proteomes" id="UP001595756"/>
    </source>
</evidence>
<protein>
    <submittedName>
        <fullName evidence="8">ABC transporter ATP-binding protein</fullName>
    </submittedName>
</protein>
<evidence type="ECO:0000256" key="3">
    <source>
        <dbReference type="ARBA" id="ARBA00022475"/>
    </source>
</evidence>
<comment type="similarity">
    <text evidence="1">Belongs to the ABC transporter superfamily.</text>
</comment>
<keyword evidence="4" id="KW-0547">Nucleotide-binding</keyword>
<keyword evidence="9" id="KW-1185">Reference proteome</keyword>
<dbReference type="PANTHER" id="PTHR43820:SF2">
    <property type="entry name" value="ABC TRANSPORTER ATP-BINDING PROTEIN"/>
    <property type="match status" value="1"/>
</dbReference>
<evidence type="ECO:0000259" key="7">
    <source>
        <dbReference type="PROSITE" id="PS50893"/>
    </source>
</evidence>
<keyword evidence="2" id="KW-0813">Transport</keyword>
<dbReference type="Proteomes" id="UP001595756">
    <property type="component" value="Unassembled WGS sequence"/>
</dbReference>
<evidence type="ECO:0000313" key="8">
    <source>
        <dbReference type="EMBL" id="MFC4298900.1"/>
    </source>
</evidence>
<dbReference type="CDD" id="cd03224">
    <property type="entry name" value="ABC_TM1139_LivF_branched"/>
    <property type="match status" value="1"/>
</dbReference>
<dbReference type="RefSeq" id="WP_376813450.1">
    <property type="nucleotide sequence ID" value="NZ_JBHSDY010000007.1"/>
</dbReference>
<keyword evidence="3" id="KW-1003">Cell membrane</keyword>
<organism evidence="8 9">
    <name type="scientific">Castellaniella hirudinis</name>
    <dbReference type="NCBI Taxonomy" id="1144617"/>
    <lineage>
        <taxon>Bacteria</taxon>
        <taxon>Pseudomonadati</taxon>
        <taxon>Pseudomonadota</taxon>
        <taxon>Betaproteobacteria</taxon>
        <taxon>Burkholderiales</taxon>
        <taxon>Alcaligenaceae</taxon>
        <taxon>Castellaniella</taxon>
    </lineage>
</organism>
<dbReference type="Pfam" id="PF00005">
    <property type="entry name" value="ABC_tran"/>
    <property type="match status" value="1"/>
</dbReference>
<keyword evidence="5 8" id="KW-0067">ATP-binding</keyword>
<dbReference type="PANTHER" id="PTHR43820">
    <property type="entry name" value="HIGH-AFFINITY BRANCHED-CHAIN AMINO ACID TRANSPORT ATP-BINDING PROTEIN LIVF"/>
    <property type="match status" value="1"/>
</dbReference>
<evidence type="ECO:0000256" key="2">
    <source>
        <dbReference type="ARBA" id="ARBA00022448"/>
    </source>
</evidence>
<dbReference type="InterPro" id="IPR003439">
    <property type="entry name" value="ABC_transporter-like_ATP-bd"/>
</dbReference>
<keyword evidence="3" id="KW-0472">Membrane</keyword>
<dbReference type="InterPro" id="IPR027417">
    <property type="entry name" value="P-loop_NTPase"/>
</dbReference>
<dbReference type="Gene3D" id="3.40.50.300">
    <property type="entry name" value="P-loop containing nucleotide triphosphate hydrolases"/>
    <property type="match status" value="1"/>
</dbReference>
<dbReference type="EMBL" id="JBHSDY010000007">
    <property type="protein sequence ID" value="MFC4298900.1"/>
    <property type="molecule type" value="Genomic_DNA"/>
</dbReference>